<reference evidence="2" key="1">
    <citation type="journal article" date="2023" name="G3 (Bethesda)">
        <title>Genome assembly and association tests identify interacting loci associated with vigor, precocity, and sex in interspecific pistachio rootstocks.</title>
        <authorList>
            <person name="Palmer W."/>
            <person name="Jacygrad E."/>
            <person name="Sagayaradj S."/>
            <person name="Cavanaugh K."/>
            <person name="Han R."/>
            <person name="Bertier L."/>
            <person name="Beede B."/>
            <person name="Kafkas S."/>
            <person name="Golino D."/>
            <person name="Preece J."/>
            <person name="Michelmore R."/>
        </authorList>
    </citation>
    <scope>NUCLEOTIDE SEQUENCE [LARGE SCALE GENOMIC DNA]</scope>
</reference>
<evidence type="ECO:0000313" key="2">
    <source>
        <dbReference type="Proteomes" id="UP001164250"/>
    </source>
</evidence>
<keyword evidence="2" id="KW-1185">Reference proteome</keyword>
<dbReference type="EMBL" id="CM047902">
    <property type="protein sequence ID" value="KAJ0095915.1"/>
    <property type="molecule type" value="Genomic_DNA"/>
</dbReference>
<protein>
    <submittedName>
        <fullName evidence="1">Uncharacterized protein</fullName>
    </submittedName>
</protein>
<organism evidence="1 2">
    <name type="scientific">Pistacia atlantica</name>
    <dbReference type="NCBI Taxonomy" id="434234"/>
    <lineage>
        <taxon>Eukaryota</taxon>
        <taxon>Viridiplantae</taxon>
        <taxon>Streptophyta</taxon>
        <taxon>Embryophyta</taxon>
        <taxon>Tracheophyta</taxon>
        <taxon>Spermatophyta</taxon>
        <taxon>Magnoliopsida</taxon>
        <taxon>eudicotyledons</taxon>
        <taxon>Gunneridae</taxon>
        <taxon>Pentapetalae</taxon>
        <taxon>rosids</taxon>
        <taxon>malvids</taxon>
        <taxon>Sapindales</taxon>
        <taxon>Anacardiaceae</taxon>
        <taxon>Pistacia</taxon>
    </lineage>
</organism>
<gene>
    <name evidence="1" type="ORF">Patl1_15553</name>
</gene>
<name>A0ACC1BAH3_9ROSI</name>
<proteinExistence type="predicted"/>
<sequence>MATRKNPKRLQCLKKKIKELSILCDIGVLFICKDIDASSISCSFDSWPEDSKSCLELICKYKKTISFKNGGSSSGSGSVLGKRKKRSDTKEDFIDLANKKGKKIDTQMIDFLELADKVKAGVKNLEYDELIQLLSRVDQAKMGVDQRLQFAKQELDLVCDSDGVDQRLQFVSQEFDLVSDNEGVGFDLVSGNVFFDSGSENDQHCNVNVFDIKNHEHGLMIIKNLIRMSLILSLLPLLRRRCVRPYKEAIKVLYVLMNWREMINNNVRHKIRSIPTILKFQKFQILQMMKFWKFLILLRRKKRQTLQARSQDHLLVDDLEEDHQEECQAENSIDTPVNIEILETSDTSEDEIVEIPVTSADEDEDEEVELIPSRQSWPLFDFFDQLQ</sequence>
<accession>A0ACC1BAH3</accession>
<dbReference type="Proteomes" id="UP001164250">
    <property type="component" value="Chromosome 6"/>
</dbReference>
<evidence type="ECO:0000313" key="1">
    <source>
        <dbReference type="EMBL" id="KAJ0095915.1"/>
    </source>
</evidence>
<comment type="caution">
    <text evidence="1">The sequence shown here is derived from an EMBL/GenBank/DDBJ whole genome shotgun (WGS) entry which is preliminary data.</text>
</comment>